<keyword evidence="3" id="KW-1185">Reference proteome</keyword>
<proteinExistence type="predicted"/>
<feature type="transmembrane region" description="Helical" evidence="1">
    <location>
        <begin position="218"/>
        <end position="243"/>
    </location>
</feature>
<feature type="transmembrane region" description="Helical" evidence="1">
    <location>
        <begin position="192"/>
        <end position="212"/>
    </location>
</feature>
<gene>
    <name evidence="2" type="ORF">SAMN02745121_07633</name>
</gene>
<sequence>MLRRMEFARLAEALGGETLAADAGGRSELAPFVLRFGTGPEVHVYPELEEGACVGAVFAVLRADAAETPRIVLRAEDALDRGGKAVGLNRELQLGDPAFDAAVYVESEAPDALVARALADPAARAAAVALVRGPAREVQLGEGRVTARLSAAQLAETSVAQALVTSLRALAAAMAVPKDMPTRGELVRRRSVGHIFVIAFAWLLTLGLAVLLRPPPVLAWGPVFGALGLGALLWLVLLVPLGLGLRGAPDSLRWFTLSAAAFLLTTPFAGMKLALWANAAFDRGPEVATRLPARVVDRSETLVLVEVDGLAAGGPATRLAVPNDRVLGTLPKAPGSLILTTRPGALGWPWLVDLRP</sequence>
<dbReference type="STRING" id="54.SAMN02745121_07633"/>
<reference evidence="3" key="1">
    <citation type="submission" date="2016-10" db="EMBL/GenBank/DDBJ databases">
        <authorList>
            <person name="Varghese N."/>
            <person name="Submissions S."/>
        </authorList>
    </citation>
    <scope>NUCLEOTIDE SEQUENCE [LARGE SCALE GENOMIC DNA]</scope>
    <source>
        <strain evidence="3">ATCC 25963</strain>
    </source>
</reference>
<feature type="transmembrane region" description="Helical" evidence="1">
    <location>
        <begin position="255"/>
        <end position="277"/>
    </location>
</feature>
<accession>A0A1I2H0S5</accession>
<evidence type="ECO:0000313" key="3">
    <source>
        <dbReference type="Proteomes" id="UP000199400"/>
    </source>
</evidence>
<keyword evidence="1" id="KW-0472">Membrane</keyword>
<protein>
    <submittedName>
        <fullName evidence="2">Uncharacterized protein</fullName>
    </submittedName>
</protein>
<dbReference type="EMBL" id="FOMX01000037">
    <property type="protein sequence ID" value="SFF23262.1"/>
    <property type="molecule type" value="Genomic_DNA"/>
</dbReference>
<organism evidence="2 3">
    <name type="scientific">Nannocystis exedens</name>
    <dbReference type="NCBI Taxonomy" id="54"/>
    <lineage>
        <taxon>Bacteria</taxon>
        <taxon>Pseudomonadati</taxon>
        <taxon>Myxococcota</taxon>
        <taxon>Polyangia</taxon>
        <taxon>Nannocystales</taxon>
        <taxon>Nannocystaceae</taxon>
        <taxon>Nannocystis</taxon>
    </lineage>
</organism>
<dbReference type="AlphaFoldDB" id="A0A1I2H0S5"/>
<evidence type="ECO:0000313" key="2">
    <source>
        <dbReference type="EMBL" id="SFF23262.1"/>
    </source>
</evidence>
<evidence type="ECO:0000256" key="1">
    <source>
        <dbReference type="SAM" id="Phobius"/>
    </source>
</evidence>
<name>A0A1I2H0S5_9BACT</name>
<dbReference type="Proteomes" id="UP000199400">
    <property type="component" value="Unassembled WGS sequence"/>
</dbReference>
<keyword evidence="1" id="KW-0812">Transmembrane</keyword>
<keyword evidence="1" id="KW-1133">Transmembrane helix</keyword>